<gene>
    <name evidence="2" type="ORF">HMPREF9960_1278</name>
</gene>
<organism evidence="2 3">
    <name type="scientific">Streptococcus cristatus ATCC 51100</name>
    <dbReference type="NCBI Taxonomy" id="889201"/>
    <lineage>
        <taxon>Bacteria</taxon>
        <taxon>Bacillati</taxon>
        <taxon>Bacillota</taxon>
        <taxon>Bacilli</taxon>
        <taxon>Lactobacillales</taxon>
        <taxon>Streptococcaceae</taxon>
        <taxon>Streptococcus</taxon>
    </lineage>
</organism>
<dbReference type="Proteomes" id="UP000004274">
    <property type="component" value="Unassembled WGS sequence"/>
</dbReference>
<comment type="caution">
    <text evidence="2">The sequence shown here is derived from an EMBL/GenBank/DDBJ whole genome shotgun (WGS) entry which is preliminary data.</text>
</comment>
<evidence type="ECO:0000313" key="3">
    <source>
        <dbReference type="Proteomes" id="UP000004274"/>
    </source>
</evidence>
<dbReference type="AlphaFoldDB" id="A0AAV3EE41"/>
<protein>
    <recommendedName>
        <fullName evidence="1">ATP-dependent RecD2 DNA helicase OB-fold domain-containing protein</fullName>
    </recommendedName>
</protein>
<dbReference type="InterPro" id="IPR055446">
    <property type="entry name" value="RecD2_N_OB"/>
</dbReference>
<dbReference type="Pfam" id="PF23139">
    <property type="entry name" value="OB_YrrC"/>
    <property type="match status" value="1"/>
</dbReference>
<name>A0AAV3EE41_STRCR</name>
<accession>A0AAV3EE41</accession>
<proteinExistence type="predicted"/>
<feature type="domain" description="ATP-dependent RecD2 DNA helicase OB-fold" evidence="1">
    <location>
        <begin position="5"/>
        <end position="83"/>
    </location>
</feature>
<dbReference type="EMBL" id="AFUE01000008">
    <property type="protein sequence ID" value="EGU66978.1"/>
    <property type="molecule type" value="Genomic_DNA"/>
</dbReference>
<reference evidence="2 3" key="1">
    <citation type="submission" date="2011-05" db="EMBL/GenBank/DDBJ databases">
        <authorList>
            <person name="Durkin A.S."/>
            <person name="McCorrison J."/>
            <person name="Torralba M."/>
            <person name="Gillis M."/>
            <person name="Methe B."/>
            <person name="Sutton G."/>
            <person name="Nelson K.E."/>
        </authorList>
    </citation>
    <scope>NUCLEOTIDE SEQUENCE [LARGE SCALE GENOMIC DNA]</scope>
    <source>
        <strain evidence="2 3">ATCC 51100</strain>
    </source>
</reference>
<evidence type="ECO:0000259" key="1">
    <source>
        <dbReference type="Pfam" id="PF23139"/>
    </source>
</evidence>
<sequence>MTEFYFSGTIERIIFENPSNFFRILLLDIQDTDCEDFDDFEIIVTGTMADIIEGEDYTFWGNLVQHPKYGQQLKISRYERAKPTSKGLVKYFSSDHFKGIGVKTAQKLWIFMGTKPLIRF</sequence>
<evidence type="ECO:0000313" key="2">
    <source>
        <dbReference type="EMBL" id="EGU66978.1"/>
    </source>
</evidence>